<evidence type="ECO:0000256" key="5">
    <source>
        <dbReference type="SAM" id="MobiDB-lite"/>
    </source>
</evidence>
<evidence type="ECO:0000313" key="7">
    <source>
        <dbReference type="EMBL" id="GHP09923.1"/>
    </source>
</evidence>
<feature type="region of interest" description="Disordered" evidence="5">
    <location>
        <begin position="23"/>
        <end position="58"/>
    </location>
</feature>
<protein>
    <submittedName>
        <fullName evidence="7">Protein archease</fullName>
    </submittedName>
</protein>
<dbReference type="InterPro" id="IPR036820">
    <property type="entry name" value="Archease_dom_sf"/>
</dbReference>
<evidence type="ECO:0000313" key="8">
    <source>
        <dbReference type="Proteomes" id="UP000660262"/>
    </source>
</evidence>
<dbReference type="PANTHER" id="PTHR12682:SF11">
    <property type="entry name" value="PROTEIN ARCHEASE"/>
    <property type="match status" value="1"/>
</dbReference>
<gene>
    <name evidence="7" type="ORF">PPROV_000865600</name>
</gene>
<comment type="similarity">
    <text evidence="1">Belongs to the archease family.</text>
</comment>
<dbReference type="Pfam" id="PF01951">
    <property type="entry name" value="Archease"/>
    <property type="match status" value="1"/>
</dbReference>
<feature type="region of interest" description="Disordered" evidence="5">
    <location>
        <begin position="77"/>
        <end position="101"/>
    </location>
</feature>
<dbReference type="GO" id="GO:0046872">
    <property type="term" value="F:metal ion binding"/>
    <property type="evidence" value="ECO:0007669"/>
    <property type="project" value="UniProtKB-KW"/>
</dbReference>
<keyword evidence="3" id="KW-0479">Metal-binding</keyword>
<dbReference type="EMBL" id="BNJQ01000027">
    <property type="protein sequence ID" value="GHP09923.1"/>
    <property type="molecule type" value="Genomic_DNA"/>
</dbReference>
<dbReference type="SUPFAM" id="SSF69819">
    <property type="entry name" value="MTH1598-like"/>
    <property type="match status" value="1"/>
</dbReference>
<evidence type="ECO:0000259" key="6">
    <source>
        <dbReference type="Pfam" id="PF01951"/>
    </source>
</evidence>
<dbReference type="GO" id="GO:0072669">
    <property type="term" value="C:tRNA-splicing ligase complex"/>
    <property type="evidence" value="ECO:0007669"/>
    <property type="project" value="TreeGrafter"/>
</dbReference>
<dbReference type="PANTHER" id="PTHR12682">
    <property type="entry name" value="ARCHEASE"/>
    <property type="match status" value="1"/>
</dbReference>
<dbReference type="InterPro" id="IPR023572">
    <property type="entry name" value="Archease_dom"/>
</dbReference>
<dbReference type="GO" id="GO:0006388">
    <property type="term" value="P:tRNA splicing, via endonucleolytic cleavage and ligation"/>
    <property type="evidence" value="ECO:0007669"/>
    <property type="project" value="TreeGrafter"/>
</dbReference>
<keyword evidence="2" id="KW-0819">tRNA processing</keyword>
<comment type="caution">
    <text evidence="7">The sequence shown here is derived from an EMBL/GenBank/DDBJ whole genome shotgun (WGS) entry which is preliminary data.</text>
</comment>
<evidence type="ECO:0000256" key="3">
    <source>
        <dbReference type="ARBA" id="ARBA00022723"/>
    </source>
</evidence>
<dbReference type="OrthoDB" id="2190767at2759"/>
<dbReference type="InterPro" id="IPR002804">
    <property type="entry name" value="Archease"/>
</dbReference>
<evidence type="ECO:0000256" key="4">
    <source>
        <dbReference type="ARBA" id="ARBA00022837"/>
    </source>
</evidence>
<dbReference type="AlphaFoldDB" id="A0A830HTC3"/>
<reference evidence="7" key="1">
    <citation type="submission" date="2020-10" db="EMBL/GenBank/DDBJ databases">
        <title>Unveiling of a novel bifunctional photoreceptor, Dualchrome1, isolated from a cosmopolitan green alga.</title>
        <authorList>
            <person name="Suzuki S."/>
            <person name="Kawachi M."/>
        </authorList>
    </citation>
    <scope>NUCLEOTIDE SEQUENCE</scope>
    <source>
        <strain evidence="7">NIES 2893</strain>
    </source>
</reference>
<dbReference type="Gene3D" id="3.55.10.10">
    <property type="entry name" value="Archease domain"/>
    <property type="match status" value="1"/>
</dbReference>
<evidence type="ECO:0000256" key="2">
    <source>
        <dbReference type="ARBA" id="ARBA00022694"/>
    </source>
</evidence>
<evidence type="ECO:0000256" key="1">
    <source>
        <dbReference type="ARBA" id="ARBA00007963"/>
    </source>
</evidence>
<feature type="compositionally biased region" description="Acidic residues" evidence="5">
    <location>
        <begin position="86"/>
        <end position="97"/>
    </location>
</feature>
<feature type="domain" description="Archease" evidence="6">
    <location>
        <begin position="114"/>
        <end position="274"/>
    </location>
</feature>
<proteinExistence type="inferred from homology"/>
<accession>A0A830HTC3</accession>
<keyword evidence="8" id="KW-1185">Reference proteome</keyword>
<dbReference type="Proteomes" id="UP000660262">
    <property type="component" value="Unassembled WGS sequence"/>
</dbReference>
<sequence length="274" mass="29957">MAPPPPPPSPPPASPADLALVNSLSQSALPQRARVPRSSSRLKSEHEQTQMQQNQPADVVDVCEENVVTAASISRKRRLPDGLQEERDDDDDDDDDDNNNKLFLFASPQSIAAFEYLDHPADVQLHTWGNTVEDMLASLGAAMVNYMVPLSTIEETETKHVEIAGAHDMHTFVFTFLDELLFLFHGDGFVAKRVGFARGASVVPPDATTTNGNSSAPWPAVRLAVRGERFEPTRHGGHGTEVKAITYSAMAIHDHGAETAATNRRWEAFVIVDI</sequence>
<organism evidence="7 8">
    <name type="scientific">Pycnococcus provasolii</name>
    <dbReference type="NCBI Taxonomy" id="41880"/>
    <lineage>
        <taxon>Eukaryota</taxon>
        <taxon>Viridiplantae</taxon>
        <taxon>Chlorophyta</taxon>
        <taxon>Pseudoscourfieldiophyceae</taxon>
        <taxon>Pseudoscourfieldiales</taxon>
        <taxon>Pycnococcaceae</taxon>
        <taxon>Pycnococcus</taxon>
    </lineage>
</organism>
<keyword evidence="4" id="KW-0106">Calcium</keyword>
<name>A0A830HTC3_9CHLO</name>